<dbReference type="EMBL" id="QUMS01000001">
    <property type="protein sequence ID" value="REG11506.1"/>
    <property type="molecule type" value="Genomic_DNA"/>
</dbReference>
<feature type="transmembrane region" description="Helical" evidence="8">
    <location>
        <begin position="330"/>
        <end position="350"/>
    </location>
</feature>
<keyword evidence="2" id="KW-1003">Cell membrane</keyword>
<reference evidence="9 10" key="1">
    <citation type="submission" date="2018-08" db="EMBL/GenBank/DDBJ databases">
        <title>Genomic Encyclopedia of Type Strains, Phase IV (KMG-IV): sequencing the most valuable type-strain genomes for metagenomic binning, comparative biology and taxonomic classification.</title>
        <authorList>
            <person name="Goeker M."/>
        </authorList>
    </citation>
    <scope>NUCLEOTIDE SEQUENCE [LARGE SCALE GENOMIC DNA]</scope>
    <source>
        <strain evidence="9 10">DSM 23923</strain>
    </source>
</reference>
<feature type="transmembrane region" description="Helical" evidence="8">
    <location>
        <begin position="429"/>
        <end position="448"/>
    </location>
</feature>
<evidence type="ECO:0000256" key="4">
    <source>
        <dbReference type="ARBA" id="ARBA00022960"/>
    </source>
</evidence>
<feature type="transmembrane region" description="Helical" evidence="8">
    <location>
        <begin position="134"/>
        <end position="155"/>
    </location>
</feature>
<feature type="transmembrane region" description="Helical" evidence="8">
    <location>
        <begin position="396"/>
        <end position="417"/>
    </location>
</feature>
<dbReference type="InterPro" id="IPR051050">
    <property type="entry name" value="Lipid_II_flippase_MurJ/MviN"/>
</dbReference>
<evidence type="ECO:0000313" key="10">
    <source>
        <dbReference type="Proteomes" id="UP000256388"/>
    </source>
</evidence>
<dbReference type="GO" id="GO:0015648">
    <property type="term" value="F:lipid-linked peptidoglycan transporter activity"/>
    <property type="evidence" value="ECO:0007669"/>
    <property type="project" value="TreeGrafter"/>
</dbReference>
<evidence type="ECO:0000256" key="1">
    <source>
        <dbReference type="ARBA" id="ARBA00004651"/>
    </source>
</evidence>
<organism evidence="9 10">
    <name type="scientific">Pelolinea submarina</name>
    <dbReference type="NCBI Taxonomy" id="913107"/>
    <lineage>
        <taxon>Bacteria</taxon>
        <taxon>Bacillati</taxon>
        <taxon>Chloroflexota</taxon>
        <taxon>Anaerolineae</taxon>
        <taxon>Anaerolineales</taxon>
        <taxon>Anaerolineaceae</taxon>
        <taxon>Pelolinea</taxon>
    </lineage>
</organism>
<feature type="transmembrane region" description="Helical" evidence="8">
    <location>
        <begin position="498"/>
        <end position="520"/>
    </location>
</feature>
<feature type="transmembrane region" description="Helical" evidence="8">
    <location>
        <begin position="474"/>
        <end position="492"/>
    </location>
</feature>
<gene>
    <name evidence="9" type="ORF">DFR64_1395</name>
</gene>
<evidence type="ECO:0000256" key="5">
    <source>
        <dbReference type="ARBA" id="ARBA00022984"/>
    </source>
</evidence>
<dbReference type="Pfam" id="PF03023">
    <property type="entry name" value="MurJ"/>
    <property type="match status" value="1"/>
</dbReference>
<keyword evidence="5" id="KW-0573">Peptidoglycan synthesis</keyword>
<evidence type="ECO:0000256" key="3">
    <source>
        <dbReference type="ARBA" id="ARBA00022692"/>
    </source>
</evidence>
<dbReference type="PANTHER" id="PTHR47019">
    <property type="entry name" value="LIPID II FLIPPASE MURJ"/>
    <property type="match status" value="1"/>
</dbReference>
<dbReference type="InterPro" id="IPR004268">
    <property type="entry name" value="MurJ"/>
</dbReference>
<evidence type="ECO:0000256" key="2">
    <source>
        <dbReference type="ARBA" id="ARBA00022475"/>
    </source>
</evidence>
<name>A0A347ZRK7_9CHLR</name>
<keyword evidence="7 8" id="KW-0472">Membrane</keyword>
<dbReference type="CDD" id="cd13123">
    <property type="entry name" value="MATE_MurJ_like"/>
    <property type="match status" value="1"/>
</dbReference>
<evidence type="ECO:0000256" key="8">
    <source>
        <dbReference type="SAM" id="Phobius"/>
    </source>
</evidence>
<dbReference type="Proteomes" id="UP000256388">
    <property type="component" value="Unassembled WGS sequence"/>
</dbReference>
<evidence type="ECO:0000256" key="7">
    <source>
        <dbReference type="ARBA" id="ARBA00023136"/>
    </source>
</evidence>
<dbReference type="OrthoDB" id="9804143at2"/>
<dbReference type="RefSeq" id="WP_116224635.1">
    <property type="nucleotide sequence ID" value="NZ_AP018437.1"/>
</dbReference>
<comment type="caution">
    <text evidence="9">The sequence shown here is derived from an EMBL/GenBank/DDBJ whole genome shotgun (WGS) entry which is preliminary data.</text>
</comment>
<keyword evidence="4" id="KW-0133">Cell shape</keyword>
<dbReference type="PRINTS" id="PR01806">
    <property type="entry name" value="VIRFACTRMVIN"/>
</dbReference>
<feature type="transmembrane region" description="Helical" evidence="8">
    <location>
        <begin position="54"/>
        <end position="73"/>
    </location>
</feature>
<dbReference type="GO" id="GO:0005886">
    <property type="term" value="C:plasma membrane"/>
    <property type="evidence" value="ECO:0007669"/>
    <property type="project" value="UniProtKB-SubCell"/>
</dbReference>
<evidence type="ECO:0000256" key="6">
    <source>
        <dbReference type="ARBA" id="ARBA00022989"/>
    </source>
</evidence>
<dbReference type="AlphaFoldDB" id="A0A347ZRK7"/>
<protein>
    <submittedName>
        <fullName evidence="9">Putative peptidoglycan lipid II flippase</fullName>
    </submittedName>
</protein>
<evidence type="ECO:0000313" key="9">
    <source>
        <dbReference type="EMBL" id="REG11506.1"/>
    </source>
</evidence>
<dbReference type="GO" id="GO:0008360">
    <property type="term" value="P:regulation of cell shape"/>
    <property type="evidence" value="ECO:0007669"/>
    <property type="project" value="UniProtKB-KW"/>
</dbReference>
<sequence length="530" mass="56987">MSKLTKLSKAAILVSVSFGVNKVLGILRQLIIARQFGLSSDLDVFNVANNVPDMLYALISGGALAVAIIPVLTEVITKENREAAWKVFSQIANFAFLITAALSVLVAVFAWPLVQHPWGISPGFSLEQQTLVVHLMRLNLIGTLIFSMAGLLIAGLQANQHFLLPALGPILYNVGQIYGAVVLAPENGYSFGPLTLPAYGLGLNGLVYGVLLGSAMYFLILIPGLVKYQFKWSPKINLRDQYVHKIINMLGPRVGGMLLYQLTFIARDNIASRLPLGSVSALTYGWMILQVPETLIGTAIGTALLPTLSEHFAKGEVEQFRRTITRIKQVMIALAVPSAILLAAVLGPFLDFAFGFDAQSTQLLLWVSRAFLAGLLSHVLLELGARIFFARQNAVYPLIGSAVNLVVYILFGALLANPMGAPGIALADAAAFTAQAAFLFLTFGLVTLKEKGIQRNIKHLWQVTAGQPDTKATFLRALLGSLIGGLVILLMLNTLTAALPSLAVGLLASLIGMAVALFFVRKELKILVSM</sequence>
<comment type="subcellular location">
    <subcellularLocation>
        <location evidence="1">Cell membrane</location>
        <topology evidence="1">Multi-pass membrane protein</topology>
    </subcellularLocation>
</comment>
<keyword evidence="3 8" id="KW-0812">Transmembrane</keyword>
<dbReference type="GO" id="GO:0034204">
    <property type="term" value="P:lipid translocation"/>
    <property type="evidence" value="ECO:0007669"/>
    <property type="project" value="TreeGrafter"/>
</dbReference>
<dbReference type="PANTHER" id="PTHR47019:SF1">
    <property type="entry name" value="LIPID II FLIPPASE MURJ"/>
    <property type="match status" value="1"/>
</dbReference>
<feature type="transmembrane region" description="Helical" evidence="8">
    <location>
        <begin position="370"/>
        <end position="389"/>
    </location>
</feature>
<dbReference type="GO" id="GO:0009252">
    <property type="term" value="P:peptidoglycan biosynthetic process"/>
    <property type="evidence" value="ECO:0007669"/>
    <property type="project" value="UniProtKB-KW"/>
</dbReference>
<proteinExistence type="predicted"/>
<feature type="transmembrane region" description="Helical" evidence="8">
    <location>
        <begin position="94"/>
        <end position="114"/>
    </location>
</feature>
<accession>A0A347ZRK7</accession>
<feature type="transmembrane region" description="Helical" evidence="8">
    <location>
        <begin position="205"/>
        <end position="226"/>
    </location>
</feature>
<keyword evidence="6 8" id="KW-1133">Transmembrane helix</keyword>
<keyword evidence="10" id="KW-1185">Reference proteome</keyword>
<feature type="transmembrane region" description="Helical" evidence="8">
    <location>
        <begin position="162"/>
        <end position="185"/>
    </location>
</feature>